<keyword evidence="2" id="KW-1133">Transmembrane helix</keyword>
<evidence type="ECO:0000256" key="1">
    <source>
        <dbReference type="SAM" id="MobiDB-lite"/>
    </source>
</evidence>
<feature type="compositionally biased region" description="Polar residues" evidence="1">
    <location>
        <begin position="954"/>
        <end position="963"/>
    </location>
</feature>
<feature type="transmembrane region" description="Helical" evidence="2">
    <location>
        <begin position="503"/>
        <end position="527"/>
    </location>
</feature>
<keyword evidence="2" id="KW-0472">Membrane</keyword>
<keyword evidence="4" id="KW-1185">Reference proteome</keyword>
<evidence type="ECO:0000313" key="4">
    <source>
        <dbReference type="Proteomes" id="UP001642540"/>
    </source>
</evidence>
<comment type="caution">
    <text evidence="3">The sequence shown here is derived from an EMBL/GenBank/DDBJ whole genome shotgun (WGS) entry which is preliminary data.</text>
</comment>
<reference evidence="3 4" key="1">
    <citation type="submission" date="2024-08" db="EMBL/GenBank/DDBJ databases">
        <authorList>
            <person name="Cucini C."/>
            <person name="Frati F."/>
        </authorList>
    </citation>
    <scope>NUCLEOTIDE SEQUENCE [LARGE SCALE GENOMIC DNA]</scope>
</reference>
<name>A0ABP1Q9D4_9HEXA</name>
<evidence type="ECO:0000313" key="3">
    <source>
        <dbReference type="EMBL" id="CAL8087325.1"/>
    </source>
</evidence>
<sequence length="1015" mass="116004">MYGLCQTSVPLCETFFGLQRHFAVVNALLNSVTLPSTLVDKKYRKASRTRRFVSTGESFLPIIGKLNKLLFGIATEDDLASLGQEQNQVTAQINMLRKYLSEDHKYAIRLANQLNGFHSEVTKSFNNIKDAFNKTLGHLWQMQMEGIFFPFVLSQEILSQFHYFLASYIENSIVSACQSRVLPHLVVNSKQLQEQLQLLSKDLEATGFVLAMLDYDSYYTQPLVSCNADKSFVHIMLSVPVRKLSDNFRVFHVTPIPNAFRNMTYTLDLDTKILVQSENAIWPITDLQAEMCGLFKTGMCKLPLQTTIRAYGDKCLNHILTGGPASLLKHCKFKKEFSQDTRLTFIDAEHVYITYPQPETKLICTEGQKTQQVSKAIDESENHQLSKVGSFYLSYSCGCHISGIHVPDRFFHSTPCLKEQFATRTHRIPALMAKGDFFLPAGYHTLQLPRIPTFNMTIAQGLLKQHEFADPPNMQRYEGPINFPTILSDHVSTLNSVSLFLDFLFFTAILVLAYYLHDLYVVVSLFITKPVRAEKNNEPCYFPLHLEIMIFLILFYIAAVLTLQIFKILRKTILTRNTLPSQSTSRFYVTPPGSPQHTILQHPLAPIAPVAGISDPFKFNWDNTHEEAARAARLESFRTLALGPGRPDAPKPQHVKKPADKNLGRYTNINVLTKSPTRYEKTISGNPENQKRLQDNGTQVRESRDEILEYTYIFYLLHADLKINMQYYLNKCVIFNKSPTVPCKKIKSGTADEIKSFTNPEDQILVCSFLLRLEKELLMHCVQRQFIIPALKKEVTICSNAFGLVYYEDVFKIIRGLRYVQPWWEQLDHKSLTHKLYTILPPLKNITGRKRKLTIPLSHQSSDQQILLNSEAEVVTYSQKLLLACELEGLFTHYRESYRINPCEYIDLVSGFDSDFEFKECNTHSHNEETNKLKRKRETVSAPSQREQIPSLLNDPTSPNNEQPLSGILTSIPEVPVPSIYTLPSFFQNLAAKDTPDDKPLEISDLYTDINDIMK</sequence>
<gene>
    <name evidence="3" type="ORF">ODALV1_LOCUS6700</name>
</gene>
<dbReference type="Proteomes" id="UP001642540">
    <property type="component" value="Unassembled WGS sequence"/>
</dbReference>
<keyword evidence="2" id="KW-0812">Transmembrane</keyword>
<feature type="region of interest" description="Disordered" evidence="1">
    <location>
        <begin position="679"/>
        <end position="700"/>
    </location>
</feature>
<accession>A0ABP1Q9D4</accession>
<organism evidence="3 4">
    <name type="scientific">Orchesella dallaii</name>
    <dbReference type="NCBI Taxonomy" id="48710"/>
    <lineage>
        <taxon>Eukaryota</taxon>
        <taxon>Metazoa</taxon>
        <taxon>Ecdysozoa</taxon>
        <taxon>Arthropoda</taxon>
        <taxon>Hexapoda</taxon>
        <taxon>Collembola</taxon>
        <taxon>Entomobryomorpha</taxon>
        <taxon>Entomobryoidea</taxon>
        <taxon>Orchesellidae</taxon>
        <taxon>Orchesellinae</taxon>
        <taxon>Orchesella</taxon>
    </lineage>
</organism>
<evidence type="ECO:0000256" key="2">
    <source>
        <dbReference type="SAM" id="Phobius"/>
    </source>
</evidence>
<feature type="transmembrane region" description="Helical" evidence="2">
    <location>
        <begin position="548"/>
        <end position="566"/>
    </location>
</feature>
<proteinExistence type="predicted"/>
<feature type="region of interest" description="Disordered" evidence="1">
    <location>
        <begin position="929"/>
        <end position="963"/>
    </location>
</feature>
<protein>
    <submittedName>
        <fullName evidence="3">Uncharacterized protein</fullName>
    </submittedName>
</protein>
<dbReference type="EMBL" id="CAXLJM020000020">
    <property type="protein sequence ID" value="CAL8087325.1"/>
    <property type="molecule type" value="Genomic_DNA"/>
</dbReference>